<proteinExistence type="predicted"/>
<reference evidence="4" key="1">
    <citation type="submission" date="2024-04" db="EMBL/GenBank/DDBJ databases">
        <authorList>
            <person name="Shaw F."/>
            <person name="Minotto A."/>
        </authorList>
    </citation>
    <scope>NUCLEOTIDE SEQUENCE [LARGE SCALE GENOMIC DNA]</scope>
</reference>
<protein>
    <recommendedName>
        <fullName evidence="2">DUF6535 domain-containing protein</fullName>
    </recommendedName>
</protein>
<organism evidence="3 4">
    <name type="scientific">Somion occarium</name>
    <dbReference type="NCBI Taxonomy" id="3059160"/>
    <lineage>
        <taxon>Eukaryota</taxon>
        <taxon>Fungi</taxon>
        <taxon>Dikarya</taxon>
        <taxon>Basidiomycota</taxon>
        <taxon>Agaricomycotina</taxon>
        <taxon>Agaricomycetes</taxon>
        <taxon>Polyporales</taxon>
        <taxon>Cerrenaceae</taxon>
        <taxon>Somion</taxon>
    </lineage>
</organism>
<dbReference type="Pfam" id="PF20153">
    <property type="entry name" value="DUF6535"/>
    <property type="match status" value="1"/>
</dbReference>
<evidence type="ECO:0000259" key="2">
    <source>
        <dbReference type="Pfam" id="PF20153"/>
    </source>
</evidence>
<keyword evidence="1" id="KW-0812">Transmembrane</keyword>
<dbReference type="Proteomes" id="UP001497453">
    <property type="component" value="Chromosome 8"/>
</dbReference>
<dbReference type="EMBL" id="OZ037951">
    <property type="protein sequence ID" value="CAL1715336.1"/>
    <property type="molecule type" value="Genomic_DNA"/>
</dbReference>
<feature type="transmembrane region" description="Helical" evidence="1">
    <location>
        <begin position="171"/>
        <end position="200"/>
    </location>
</feature>
<keyword evidence="1" id="KW-0472">Membrane</keyword>
<gene>
    <name evidence="3" type="ORF">GFSPODELE1_LOCUS10176</name>
</gene>
<keyword evidence="1" id="KW-1133">Transmembrane helix</keyword>
<sequence length="783" mass="89861">MEHEVRALNGLTPNSTGWAAMAKTMREVDEAKVKDYKEDIDTLLVLAGLFSAVMTTFLIESYENLQEDPADISVQLLRQISSQLDAMNANGNHLNNTTVLPQELPEFEPPIWALRVNVLWFASLILSLITASFGMLVKGSLREFLAGEQTSAHTRLRVRFFRYFGLQRWKVFEIAAALPLLLQIALGLFLLGLCFFTSSVHSSVAHASVPLVSAWAFLFLIAIFSPAIASHCPYKTMLFKNILKRARLYFFSPRHTSALKEWRKLHQRDIMREEYNKSTCLLPFLEEEDIAITPQWDNHIIIEVDAILADEDLVSSVTLESFRQSQPTCETTVDFILRFLQSRQWVPGEDLIAAYVFMFPITAPEPEWNEVVHFLEEKCKGHFFNSLDRSSIMKMIMILGSHRTVLTANGRHALSLCLQQVMSTRQGFDECMEWLKGPYGDIFADIIVPPSCTAWHSLDGPELLRRLERLLRCLYFLPDNYSLLSIMREKGERRVDQPTCNAISESLYERVDTALRGRSYDECLLTAIFVIIECNSPSATDILNKMAQEKWVLHVPVAQHLLRVNLGSIWEDRSKDAGLFGQTYLQENSTDEDRMFIRQHIVTFLQEFSLWATPWHTMDNVLDICLWVLNTLLDERQVRELSSPSILFLRLFPSFWEELWSNIANILERFVDESPAQYEAQHRLIAKGTQASMIGDLFGTGSLAVNCLAVMMKADQRMDNFKSQGFDHVAQCLQWLQEVFPRRLLGILINIVDKYKDRQDCLQALAEHPHVSELIRKHKELGL</sequence>
<evidence type="ECO:0000313" key="4">
    <source>
        <dbReference type="Proteomes" id="UP001497453"/>
    </source>
</evidence>
<accession>A0ABP1E5K0</accession>
<feature type="transmembrane region" description="Helical" evidence="1">
    <location>
        <begin position="212"/>
        <end position="234"/>
    </location>
</feature>
<dbReference type="InterPro" id="IPR045338">
    <property type="entry name" value="DUF6535"/>
</dbReference>
<evidence type="ECO:0000256" key="1">
    <source>
        <dbReference type="SAM" id="Phobius"/>
    </source>
</evidence>
<name>A0ABP1E5K0_9APHY</name>
<evidence type="ECO:0000313" key="3">
    <source>
        <dbReference type="EMBL" id="CAL1715336.1"/>
    </source>
</evidence>
<feature type="transmembrane region" description="Helical" evidence="1">
    <location>
        <begin position="118"/>
        <end position="137"/>
    </location>
</feature>
<feature type="domain" description="DUF6535" evidence="2">
    <location>
        <begin position="18"/>
        <end position="198"/>
    </location>
</feature>
<keyword evidence="4" id="KW-1185">Reference proteome</keyword>